<dbReference type="Proteomes" id="UP000674318">
    <property type="component" value="Unassembled WGS sequence"/>
</dbReference>
<dbReference type="EMBL" id="JAFJZO010000004">
    <property type="protein sequence ID" value="KAG5511703.1"/>
    <property type="molecule type" value="Genomic_DNA"/>
</dbReference>
<gene>
    <name evidence="2" type="ORF">JKF63_07301</name>
</gene>
<dbReference type="OrthoDB" id="261884at2759"/>
<evidence type="ECO:0000313" key="3">
    <source>
        <dbReference type="Proteomes" id="UP000674318"/>
    </source>
</evidence>
<feature type="compositionally biased region" description="Polar residues" evidence="1">
    <location>
        <begin position="102"/>
        <end position="114"/>
    </location>
</feature>
<sequence>MSSTPAATHPVFAKRHLKSQYLAPGEHIKVTSRKPAPKPGSATGGSPSGGMPPRDPWEGLDDSAEEQFLSSAYRHGSQSHHHSHQTNAVGAHASAGTHIVGRNNTGGTLLPSTGNKGGGLAPMPKAAPSTDDLNADGYEGGDRSASVKSDECGTFDTTTRGLPELSAAERAQRVLEAQRSALEAKQLEALAQQGVARRPKSLVRTRHGRLKAIASQPAFQSEGERVPVPLISNAPPGTANPLDKARVHPFRARGVPPEASLPHSAEGSSVRDLEPSRFSSDVVNSRPGTPLKPTSVQLEIDLD</sequence>
<organism evidence="2 3">
    <name type="scientific">Porcisia hertigi</name>
    <dbReference type="NCBI Taxonomy" id="2761500"/>
    <lineage>
        <taxon>Eukaryota</taxon>
        <taxon>Discoba</taxon>
        <taxon>Euglenozoa</taxon>
        <taxon>Kinetoplastea</taxon>
        <taxon>Metakinetoplastina</taxon>
        <taxon>Trypanosomatida</taxon>
        <taxon>Trypanosomatidae</taxon>
        <taxon>Leishmaniinae</taxon>
        <taxon>Porcisia</taxon>
    </lineage>
</organism>
<dbReference type="AlphaFoldDB" id="A0A836LLN3"/>
<feature type="compositionally biased region" description="Polar residues" evidence="1">
    <location>
        <begin position="277"/>
        <end position="297"/>
    </location>
</feature>
<dbReference type="RefSeq" id="XP_067759795.1">
    <property type="nucleotide sequence ID" value="XM_067903240.1"/>
</dbReference>
<feature type="region of interest" description="Disordered" evidence="1">
    <location>
        <begin position="216"/>
        <end position="303"/>
    </location>
</feature>
<evidence type="ECO:0000256" key="1">
    <source>
        <dbReference type="SAM" id="MobiDB-lite"/>
    </source>
</evidence>
<feature type="region of interest" description="Disordered" evidence="1">
    <location>
        <begin position="1"/>
        <end position="163"/>
    </location>
</feature>
<keyword evidence="3" id="KW-1185">Reference proteome</keyword>
<name>A0A836LLN3_9TRYP</name>
<comment type="caution">
    <text evidence="2">The sequence shown here is derived from an EMBL/GenBank/DDBJ whole genome shotgun (WGS) entry which is preliminary data.</text>
</comment>
<evidence type="ECO:0000313" key="2">
    <source>
        <dbReference type="EMBL" id="KAG5511703.1"/>
    </source>
</evidence>
<dbReference type="GeneID" id="94293317"/>
<accession>A0A836LLN3</accession>
<proteinExistence type="predicted"/>
<dbReference type="KEGG" id="phet:94293317"/>
<reference evidence="2 3" key="1">
    <citation type="submission" date="2021-02" db="EMBL/GenBank/DDBJ databases">
        <title>Porcisia hertigi Genome sequencing and assembly.</title>
        <authorList>
            <person name="Almutairi H."/>
            <person name="Gatherer D."/>
        </authorList>
    </citation>
    <scope>NUCLEOTIDE SEQUENCE [LARGE SCALE GENOMIC DNA]</scope>
    <source>
        <strain evidence="2 3">C119</strain>
    </source>
</reference>
<protein>
    <submittedName>
        <fullName evidence="2">Uncharacterized protein</fullName>
    </submittedName>
</protein>